<keyword evidence="4" id="KW-1185">Reference proteome</keyword>
<name>A0A2S4UBI4_9BASI</name>
<organism evidence="3 4">
    <name type="scientific">Puccinia striiformis</name>
    <dbReference type="NCBI Taxonomy" id="27350"/>
    <lineage>
        <taxon>Eukaryota</taxon>
        <taxon>Fungi</taxon>
        <taxon>Dikarya</taxon>
        <taxon>Basidiomycota</taxon>
        <taxon>Pucciniomycotina</taxon>
        <taxon>Pucciniomycetes</taxon>
        <taxon>Pucciniales</taxon>
        <taxon>Pucciniaceae</taxon>
        <taxon>Puccinia</taxon>
    </lineage>
</organism>
<proteinExistence type="predicted"/>
<evidence type="ECO:0000256" key="1">
    <source>
        <dbReference type="SAM" id="Coils"/>
    </source>
</evidence>
<evidence type="ECO:0000313" key="4">
    <source>
        <dbReference type="Proteomes" id="UP000239156"/>
    </source>
</evidence>
<dbReference type="VEuPathDB" id="FungiDB:PSTT_16781"/>
<protein>
    <submittedName>
        <fullName evidence="3">Uncharacterized protein</fullName>
    </submittedName>
</protein>
<dbReference type="Proteomes" id="UP000239156">
    <property type="component" value="Unassembled WGS sequence"/>
</dbReference>
<keyword evidence="1" id="KW-0175">Coiled coil</keyword>
<feature type="region of interest" description="Disordered" evidence="2">
    <location>
        <begin position="80"/>
        <end position="166"/>
    </location>
</feature>
<reference evidence="3" key="1">
    <citation type="submission" date="2017-12" db="EMBL/GenBank/DDBJ databases">
        <title>Gene loss provides genomic basis for host adaptation in cereal stripe rust fungi.</title>
        <authorList>
            <person name="Xia C."/>
        </authorList>
    </citation>
    <scope>NUCLEOTIDE SEQUENCE [LARGE SCALE GENOMIC DNA]</scope>
    <source>
        <strain evidence="3">93-210</strain>
    </source>
</reference>
<feature type="coiled-coil region" evidence="1">
    <location>
        <begin position="34"/>
        <end position="63"/>
    </location>
</feature>
<feature type="compositionally biased region" description="Basic residues" evidence="2">
    <location>
        <begin position="93"/>
        <end position="103"/>
    </location>
</feature>
<evidence type="ECO:0000313" key="3">
    <source>
        <dbReference type="EMBL" id="POV94561.1"/>
    </source>
</evidence>
<dbReference type="AlphaFoldDB" id="A0A2S4UBI4"/>
<gene>
    <name evidence="3" type="ORF">PSTT_16781</name>
</gene>
<sequence length="215" mass="24530">MKRLMGGRFFPNHVEFINQSITNWISGDYYQGILAKSEAEHKAMEQEAEQLREQKAVQAAEKQRDAKIAKEMKMDAKRFSMVSKQKEDEKARKAVAAHKKQERQKKAGTTDQLKDLTTIKKRAREGSAEEDNAEKSPRRSARTKVVGLEEGRVGKEAREATEKRDRKAAIVFKKERAQTHRDVRERQAEKIAKKKQGDVLAMEGFKASTSTDPTV</sequence>
<feature type="compositionally biased region" description="Basic and acidic residues" evidence="2">
    <location>
        <begin position="80"/>
        <end position="92"/>
    </location>
</feature>
<evidence type="ECO:0000256" key="2">
    <source>
        <dbReference type="SAM" id="MobiDB-lite"/>
    </source>
</evidence>
<feature type="compositionally biased region" description="Basic and acidic residues" evidence="2">
    <location>
        <begin position="147"/>
        <end position="166"/>
    </location>
</feature>
<accession>A0A2S4UBI4</accession>
<dbReference type="EMBL" id="PKSL01000407">
    <property type="protein sequence ID" value="POV94561.1"/>
    <property type="molecule type" value="Genomic_DNA"/>
</dbReference>
<comment type="caution">
    <text evidence="3">The sequence shown here is derived from an EMBL/GenBank/DDBJ whole genome shotgun (WGS) entry which is preliminary data.</text>
</comment>